<feature type="transmembrane region" description="Helical" evidence="7">
    <location>
        <begin position="301"/>
        <end position="322"/>
    </location>
</feature>
<keyword evidence="3" id="KW-0547">Nucleotide-binding</keyword>
<evidence type="ECO:0000256" key="4">
    <source>
        <dbReference type="ARBA" id="ARBA00022840"/>
    </source>
</evidence>
<reference evidence="10 11" key="1">
    <citation type="submission" date="2015-08" db="EMBL/GenBank/DDBJ databases">
        <title>Whole genome sequence of Flavobacterium akiainvivens IK-1T, from decaying Wikstroemia oahuensis, an endemic Hawaiian shrub.</title>
        <authorList>
            <person name="Wan X."/>
            <person name="Hou S."/>
            <person name="Saito J."/>
            <person name="Donachie S."/>
        </authorList>
    </citation>
    <scope>NUCLEOTIDE SEQUENCE [LARGE SCALE GENOMIC DNA]</scope>
    <source>
        <strain evidence="10 11">IK-1</strain>
    </source>
</reference>
<dbReference type="SUPFAM" id="SSF52540">
    <property type="entry name" value="P-loop containing nucleoside triphosphate hydrolases"/>
    <property type="match status" value="1"/>
</dbReference>
<dbReference type="GO" id="GO:0005524">
    <property type="term" value="F:ATP binding"/>
    <property type="evidence" value="ECO:0007669"/>
    <property type="project" value="UniProtKB-KW"/>
</dbReference>
<dbReference type="InterPro" id="IPR003439">
    <property type="entry name" value="ABC_transporter-like_ATP-bd"/>
</dbReference>
<dbReference type="InterPro" id="IPR003593">
    <property type="entry name" value="AAA+_ATPase"/>
</dbReference>
<dbReference type="FunFam" id="3.40.50.300:FF:000218">
    <property type="entry name" value="Multidrug ABC transporter ATP-binding protein"/>
    <property type="match status" value="1"/>
</dbReference>
<dbReference type="PATRIC" id="fig|1202724.3.peg.1920"/>
<evidence type="ECO:0000256" key="1">
    <source>
        <dbReference type="ARBA" id="ARBA00004651"/>
    </source>
</evidence>
<dbReference type="PROSITE" id="PS50929">
    <property type="entry name" value="ABC_TM1F"/>
    <property type="match status" value="1"/>
</dbReference>
<evidence type="ECO:0000313" key="10">
    <source>
        <dbReference type="EMBL" id="KOS06194.1"/>
    </source>
</evidence>
<dbReference type="STRING" id="1202724.AM493_09245"/>
<evidence type="ECO:0000256" key="7">
    <source>
        <dbReference type="SAM" id="Phobius"/>
    </source>
</evidence>
<dbReference type="AlphaFoldDB" id="A0A0M8MCY6"/>
<evidence type="ECO:0000256" key="3">
    <source>
        <dbReference type="ARBA" id="ARBA00022741"/>
    </source>
</evidence>
<dbReference type="PANTHER" id="PTHR43394">
    <property type="entry name" value="ATP-DEPENDENT PERMEASE MDL1, MITOCHONDRIAL"/>
    <property type="match status" value="1"/>
</dbReference>
<dbReference type="EMBL" id="LIYD01000005">
    <property type="protein sequence ID" value="KOS06194.1"/>
    <property type="molecule type" value="Genomic_DNA"/>
</dbReference>
<dbReference type="OrthoDB" id="9780296at2"/>
<dbReference type="GO" id="GO:0016887">
    <property type="term" value="F:ATP hydrolysis activity"/>
    <property type="evidence" value="ECO:0007669"/>
    <property type="project" value="InterPro"/>
</dbReference>
<dbReference type="Pfam" id="PF00664">
    <property type="entry name" value="ABC_membrane"/>
    <property type="match status" value="1"/>
</dbReference>
<feature type="domain" description="ABC transporter" evidence="8">
    <location>
        <begin position="371"/>
        <end position="604"/>
    </location>
</feature>
<feature type="transmembrane region" description="Helical" evidence="7">
    <location>
        <begin position="276"/>
        <end position="295"/>
    </location>
</feature>
<dbReference type="InterPro" id="IPR039421">
    <property type="entry name" value="Type_1_exporter"/>
</dbReference>
<dbReference type="Gene3D" id="1.20.1560.10">
    <property type="entry name" value="ABC transporter type 1, transmembrane domain"/>
    <property type="match status" value="1"/>
</dbReference>
<keyword evidence="4 10" id="KW-0067">ATP-binding</keyword>
<keyword evidence="5 7" id="KW-1133">Transmembrane helix</keyword>
<dbReference type="SUPFAM" id="SSF90123">
    <property type="entry name" value="ABC transporter transmembrane region"/>
    <property type="match status" value="1"/>
</dbReference>
<evidence type="ECO:0000256" key="2">
    <source>
        <dbReference type="ARBA" id="ARBA00022692"/>
    </source>
</evidence>
<feature type="transmembrane region" description="Helical" evidence="7">
    <location>
        <begin position="94"/>
        <end position="118"/>
    </location>
</feature>
<dbReference type="InterPro" id="IPR036640">
    <property type="entry name" value="ABC1_TM_sf"/>
</dbReference>
<dbReference type="InterPro" id="IPR027417">
    <property type="entry name" value="P-loop_NTPase"/>
</dbReference>
<evidence type="ECO:0000313" key="11">
    <source>
        <dbReference type="Proteomes" id="UP000037755"/>
    </source>
</evidence>
<keyword evidence="2 7" id="KW-0812">Transmembrane</keyword>
<protein>
    <submittedName>
        <fullName evidence="10">Antibiotic ABC transporter ATP-binding protein</fullName>
    </submittedName>
</protein>
<dbReference type="SMART" id="SM00382">
    <property type="entry name" value="AAA"/>
    <property type="match status" value="1"/>
</dbReference>
<feature type="transmembrane region" description="Helical" evidence="7">
    <location>
        <begin position="22"/>
        <end position="47"/>
    </location>
</feature>
<dbReference type="CDD" id="cd03251">
    <property type="entry name" value="ABCC_MsbA"/>
    <property type="match status" value="1"/>
</dbReference>
<organism evidence="10 11">
    <name type="scientific">Flavobacterium akiainvivens</name>
    <dbReference type="NCBI Taxonomy" id="1202724"/>
    <lineage>
        <taxon>Bacteria</taxon>
        <taxon>Pseudomonadati</taxon>
        <taxon>Bacteroidota</taxon>
        <taxon>Flavobacteriia</taxon>
        <taxon>Flavobacteriales</taxon>
        <taxon>Flavobacteriaceae</taxon>
        <taxon>Flavobacterium</taxon>
    </lineage>
</organism>
<dbReference type="PROSITE" id="PS00211">
    <property type="entry name" value="ABC_TRANSPORTER_1"/>
    <property type="match status" value="1"/>
</dbReference>
<dbReference type="CDD" id="cd18552">
    <property type="entry name" value="ABC_6TM_MsbA_like"/>
    <property type="match status" value="1"/>
</dbReference>
<comment type="caution">
    <text evidence="10">The sequence shown here is derived from an EMBL/GenBank/DDBJ whole genome shotgun (WGS) entry which is preliminary data.</text>
</comment>
<gene>
    <name evidence="10" type="ORF">AM493_09245</name>
</gene>
<evidence type="ECO:0000259" key="9">
    <source>
        <dbReference type="PROSITE" id="PS50929"/>
    </source>
</evidence>
<dbReference type="GO" id="GO:0005886">
    <property type="term" value="C:plasma membrane"/>
    <property type="evidence" value="ECO:0007669"/>
    <property type="project" value="UniProtKB-SubCell"/>
</dbReference>
<dbReference type="Proteomes" id="UP000037755">
    <property type="component" value="Unassembled WGS sequence"/>
</dbReference>
<dbReference type="InterPro" id="IPR017871">
    <property type="entry name" value="ABC_transporter-like_CS"/>
</dbReference>
<accession>A0A0M8MCY6</accession>
<name>A0A0M8MCY6_9FLAO</name>
<dbReference type="GO" id="GO:0015421">
    <property type="term" value="F:ABC-type oligopeptide transporter activity"/>
    <property type="evidence" value="ECO:0007669"/>
    <property type="project" value="TreeGrafter"/>
</dbReference>
<sequence>MSNFKKILRFAKPYKKYAFLNIFFNVLYALFSTLSFLALIPMLSVIFGDTEKVRIKPEYKGLAEIKTFLTDYLNYYVTTTNDTKGVEFTLGTMVVVIISIFLLKNLFNYLALYFATFIRNGVLKDMRNAMYDKIVHLPLSFYSEKRKGDVMARISSDVNEVQSSYLSILELIVKEPLTIVFSIAVMLTISVKLTTFVFVFIPLSGFVISKVGKSLRKSSSRAQNEQGMFLSIIEETLGGLKVIKSFTSEGYFTKKFELSTNRHYLISNKILNRQNLASPLSEFLGIMVIAILLWYGGHMVLVEKTLIGSAFIGYMGFAYNILTPAKAISKSSYDIKKGNAAADRLMEVLEQENPITSKQGAIVKNSFDQSISIEAVNFRYEDHNVLTDFSLTIPKGQTVALVGQSGSGKSTIANLLTRFYDVQQGAIKVDGLDIKDLTLNSLRGMMGLVTQDSILFNDSVRNNVSLGKPQATEDEVIEALKIANAYEFVMGLPEGLDTNIGDSGNKLSGGQKQRLSIARAVLKNPPIMILDEATSALDTESERLVQEALENMMQNRTSVVIAHRLSTIQKADKIVVMQKGRIVEQGTHDELIAKDGTYKKLVMMQSFE</sequence>
<proteinExistence type="predicted"/>
<evidence type="ECO:0000259" key="8">
    <source>
        <dbReference type="PROSITE" id="PS50893"/>
    </source>
</evidence>
<dbReference type="Gene3D" id="3.40.50.300">
    <property type="entry name" value="P-loop containing nucleotide triphosphate hydrolases"/>
    <property type="match status" value="1"/>
</dbReference>
<keyword evidence="6 7" id="KW-0472">Membrane</keyword>
<feature type="domain" description="ABC transmembrane type-1" evidence="9">
    <location>
        <begin position="19"/>
        <end position="337"/>
    </location>
</feature>
<dbReference type="PROSITE" id="PS50893">
    <property type="entry name" value="ABC_TRANSPORTER_2"/>
    <property type="match status" value="1"/>
</dbReference>
<evidence type="ECO:0000256" key="5">
    <source>
        <dbReference type="ARBA" id="ARBA00022989"/>
    </source>
</evidence>
<dbReference type="RefSeq" id="WP_054407691.1">
    <property type="nucleotide sequence ID" value="NZ_FOYA01000014.1"/>
</dbReference>
<comment type="subcellular location">
    <subcellularLocation>
        <location evidence="1">Cell membrane</location>
        <topology evidence="1">Multi-pass membrane protein</topology>
    </subcellularLocation>
</comment>
<evidence type="ECO:0000256" key="6">
    <source>
        <dbReference type="ARBA" id="ARBA00023136"/>
    </source>
</evidence>
<keyword evidence="11" id="KW-1185">Reference proteome</keyword>
<feature type="transmembrane region" description="Helical" evidence="7">
    <location>
        <begin position="179"/>
        <end position="208"/>
    </location>
</feature>
<dbReference type="PANTHER" id="PTHR43394:SF1">
    <property type="entry name" value="ATP-BINDING CASSETTE SUB-FAMILY B MEMBER 10, MITOCHONDRIAL"/>
    <property type="match status" value="1"/>
</dbReference>
<dbReference type="Pfam" id="PF00005">
    <property type="entry name" value="ABC_tran"/>
    <property type="match status" value="1"/>
</dbReference>
<dbReference type="InterPro" id="IPR011527">
    <property type="entry name" value="ABC1_TM_dom"/>
</dbReference>